<accession>A0A4Q9HPY3</accession>
<organism evidence="2 3">
    <name type="scientific">Streptomyces kasugaensis</name>
    <dbReference type="NCBI Taxonomy" id="1946"/>
    <lineage>
        <taxon>Bacteria</taxon>
        <taxon>Bacillati</taxon>
        <taxon>Actinomycetota</taxon>
        <taxon>Actinomycetes</taxon>
        <taxon>Kitasatosporales</taxon>
        <taxon>Streptomycetaceae</taxon>
        <taxon>Streptomyces</taxon>
    </lineage>
</organism>
<dbReference type="Proteomes" id="UP000292452">
    <property type="component" value="Unassembled WGS sequence"/>
</dbReference>
<keyword evidence="1" id="KW-0732">Signal</keyword>
<evidence type="ECO:0000256" key="1">
    <source>
        <dbReference type="SAM" id="SignalP"/>
    </source>
</evidence>
<comment type="caution">
    <text evidence="2">The sequence shown here is derived from an EMBL/GenBank/DDBJ whole genome shotgun (WGS) entry which is preliminary data.</text>
</comment>
<gene>
    <name evidence="2" type="ORF">EYS09_25205</name>
</gene>
<name>A0A4Q9HPY3_STRKA</name>
<dbReference type="AlphaFoldDB" id="A0A4Q9HPY3"/>
<dbReference type="EMBL" id="SIXH01000274">
    <property type="protein sequence ID" value="TBO56963.1"/>
    <property type="molecule type" value="Genomic_DNA"/>
</dbReference>
<keyword evidence="3" id="KW-1185">Reference proteome</keyword>
<reference evidence="2 3" key="1">
    <citation type="submission" date="2019-02" db="EMBL/GenBank/DDBJ databases">
        <title>Draft Genome Sequence of Streptomyces sp. AM-2504, identified by 16S rRNA comparative analysis as a Streptomyces Kasugaensis strain.</title>
        <authorList>
            <person name="Napolioni V."/>
            <person name="Giuliodori A.M."/>
            <person name="Spurio R."/>
            <person name="Fabbretti A."/>
        </authorList>
    </citation>
    <scope>NUCLEOTIDE SEQUENCE [LARGE SCALE GENOMIC DNA]</scope>
    <source>
        <strain evidence="2 3">AM-2504</strain>
    </source>
</reference>
<evidence type="ECO:0000313" key="2">
    <source>
        <dbReference type="EMBL" id="TBO56963.1"/>
    </source>
</evidence>
<proteinExistence type="predicted"/>
<protein>
    <recommendedName>
        <fullName evidence="4">Secreted protein</fullName>
    </recommendedName>
</protein>
<dbReference type="RefSeq" id="WP_131124963.1">
    <property type="nucleotide sequence ID" value="NZ_SIXH01000274.1"/>
</dbReference>
<evidence type="ECO:0008006" key="4">
    <source>
        <dbReference type="Google" id="ProtNLM"/>
    </source>
</evidence>
<sequence>MRQLCKALGAVALAAVVGVAVPGSAQAATGDLKVGFTTYHNPHGCYESEIFPLIVGNQTDQVANVYDRPGCQGPVAGQVKRGESKTFEFGASVRIQ</sequence>
<feature type="chain" id="PRO_5020843529" description="Secreted protein" evidence="1">
    <location>
        <begin position="28"/>
        <end position="96"/>
    </location>
</feature>
<feature type="signal peptide" evidence="1">
    <location>
        <begin position="1"/>
        <end position="27"/>
    </location>
</feature>
<evidence type="ECO:0000313" key="3">
    <source>
        <dbReference type="Proteomes" id="UP000292452"/>
    </source>
</evidence>